<dbReference type="AlphaFoldDB" id="A0AA48GHW1"/>
<dbReference type="Pfam" id="PF14321">
    <property type="entry name" value="DUF4382"/>
    <property type="match status" value="1"/>
</dbReference>
<evidence type="ECO:0000259" key="2">
    <source>
        <dbReference type="Pfam" id="PF14321"/>
    </source>
</evidence>
<evidence type="ECO:0000256" key="1">
    <source>
        <dbReference type="SAM" id="SignalP"/>
    </source>
</evidence>
<dbReference type="InterPro" id="IPR025491">
    <property type="entry name" value="DUF4382"/>
</dbReference>
<feature type="signal peptide" evidence="1">
    <location>
        <begin position="1"/>
        <end position="19"/>
    </location>
</feature>
<reference evidence="4" key="1">
    <citation type="journal article" date="2023" name="Int. J. Syst. Evol. Microbiol.">
        <title>Mesoterricola silvestris gen. nov., sp. nov., Mesoterricola sediminis sp. nov., Geothrix oryzae sp. nov., Geothrix edaphica sp. nov., Geothrix rubra sp. nov., and Geothrix limicola sp. nov., six novel members of Acidobacteriota isolated from soils.</title>
        <authorList>
            <person name="Itoh H."/>
            <person name="Sugisawa Y."/>
            <person name="Mise K."/>
            <person name="Xu Z."/>
            <person name="Kuniyasu M."/>
            <person name="Ushijima N."/>
            <person name="Kawano K."/>
            <person name="Kobayashi E."/>
            <person name="Shiratori Y."/>
            <person name="Masuda Y."/>
            <person name="Senoo K."/>
        </authorList>
    </citation>
    <scope>NUCLEOTIDE SEQUENCE [LARGE SCALE GENOMIC DNA]</scope>
    <source>
        <strain evidence="4">W79</strain>
    </source>
</reference>
<dbReference type="EMBL" id="AP027080">
    <property type="protein sequence ID" value="BDU71532.1"/>
    <property type="molecule type" value="Genomic_DNA"/>
</dbReference>
<dbReference type="PROSITE" id="PS51257">
    <property type="entry name" value="PROKAR_LIPOPROTEIN"/>
    <property type="match status" value="1"/>
</dbReference>
<proteinExistence type="predicted"/>
<evidence type="ECO:0000313" key="4">
    <source>
        <dbReference type="Proteomes" id="UP001238179"/>
    </source>
</evidence>
<name>A0AA48GHW1_9BACT</name>
<feature type="domain" description="DUF4382" evidence="2">
    <location>
        <begin position="36"/>
        <end position="178"/>
    </location>
</feature>
<dbReference type="KEGG" id="msil:METEAL_07060"/>
<dbReference type="RefSeq" id="WP_316414423.1">
    <property type="nucleotide sequence ID" value="NZ_AP027080.1"/>
</dbReference>
<gene>
    <name evidence="3" type="ORF">METEAL_07060</name>
</gene>
<organism evidence="3 4">
    <name type="scientific">Mesoterricola silvestris</name>
    <dbReference type="NCBI Taxonomy" id="2927979"/>
    <lineage>
        <taxon>Bacteria</taxon>
        <taxon>Pseudomonadati</taxon>
        <taxon>Acidobacteriota</taxon>
        <taxon>Holophagae</taxon>
        <taxon>Holophagales</taxon>
        <taxon>Holophagaceae</taxon>
        <taxon>Mesoterricola</taxon>
    </lineage>
</organism>
<feature type="chain" id="PRO_5041301877" description="DUF4382 domain-containing protein" evidence="1">
    <location>
        <begin position="20"/>
        <end position="583"/>
    </location>
</feature>
<dbReference type="Proteomes" id="UP001238179">
    <property type="component" value="Chromosome"/>
</dbReference>
<keyword evidence="1" id="KW-0732">Signal</keyword>
<sequence length="583" mass="59656">MRTPILLLAICGPLLLATACGGNTASTTAPPPAATTGSVSLLVTDAPVDSWSQIGVIVRKATLVPVGATVAGGAVLYDGATAGQTLNLVDLDGVSELLNSAQIPPGTYDRLVVEVDGSPSNITLVPAGSTTAIPASQIAVRGVDPATGNAVVSVLLSTPVTVVAGQATSVQADFNLAHPQFIVAHGLGGNTVYNVEFQIRQMLENGVRTLVQAGIRPVRGTVASVAADAKSLQFKTVYGYTRGLLLDATTPAVFYDLDTLPVTAVSSLTVPAALTAPKALLATARINGDGTLTAVRIAYSADASKLITWTPAGHVTNVDTANARFTILRATGIPAVFGVDAATQFYYQAGATPIGTGPAFLANLAKGFKLQVTAVNPNTAPMVAATVTIERGTYEGDVTAASATGFTVSKVITTTPEVHTLGFGTAFSWWNALHPDAASTDVNAFIAQAMPASGPRSQVVSSLDWTNGAWVSRDAVFIPAALSSSLQSITTPYASGQMVVSYTPQGAAAPVPLTVNLGSLTNGGLQTLTVVTEYKKIGSVVTVTPIVLDTQWASHLTAGAKVAVFGLPKGDGTLNAYWVNLFD</sequence>
<accession>A0AA48GHW1</accession>
<keyword evidence="4" id="KW-1185">Reference proteome</keyword>
<evidence type="ECO:0000313" key="3">
    <source>
        <dbReference type="EMBL" id="BDU71532.1"/>
    </source>
</evidence>
<protein>
    <recommendedName>
        <fullName evidence="2">DUF4382 domain-containing protein</fullName>
    </recommendedName>
</protein>